<proteinExistence type="predicted"/>
<name>A0ABZ0VB82_9MICO</name>
<dbReference type="PANTHER" id="PTHR22916">
    <property type="entry name" value="GLYCOSYLTRANSFERASE"/>
    <property type="match status" value="1"/>
</dbReference>
<dbReference type="Pfam" id="PF00535">
    <property type="entry name" value="Glycos_transf_2"/>
    <property type="match status" value="1"/>
</dbReference>
<dbReference type="InterPro" id="IPR001173">
    <property type="entry name" value="Glyco_trans_2-like"/>
</dbReference>
<feature type="domain" description="Glycosyltransferase 2-like" evidence="1">
    <location>
        <begin position="6"/>
        <end position="168"/>
    </location>
</feature>
<dbReference type="Gene3D" id="3.90.550.10">
    <property type="entry name" value="Spore Coat Polysaccharide Biosynthesis Protein SpsA, Chain A"/>
    <property type="match status" value="1"/>
</dbReference>
<evidence type="ECO:0000313" key="2">
    <source>
        <dbReference type="EMBL" id="WQB69815.1"/>
    </source>
</evidence>
<dbReference type="RefSeq" id="WP_322409941.1">
    <property type="nucleotide sequence ID" value="NZ_CP139779.1"/>
</dbReference>
<dbReference type="InterPro" id="IPR029044">
    <property type="entry name" value="Nucleotide-diphossugar_trans"/>
</dbReference>
<keyword evidence="2" id="KW-0808">Transferase</keyword>
<accession>A0ABZ0VB82</accession>
<protein>
    <submittedName>
        <fullName evidence="2">Glycosyltransferase family 2 protein</fullName>
        <ecNumber evidence="2">2.4.-.-</ecNumber>
    </submittedName>
</protein>
<dbReference type="GO" id="GO:0016757">
    <property type="term" value="F:glycosyltransferase activity"/>
    <property type="evidence" value="ECO:0007669"/>
    <property type="project" value="UniProtKB-KW"/>
</dbReference>
<evidence type="ECO:0000259" key="1">
    <source>
        <dbReference type="Pfam" id="PF00535"/>
    </source>
</evidence>
<keyword evidence="3" id="KW-1185">Reference proteome</keyword>
<dbReference type="SUPFAM" id="SSF53448">
    <property type="entry name" value="Nucleotide-diphospho-sugar transferases"/>
    <property type="match status" value="1"/>
</dbReference>
<sequence length="320" mass="35581">MTPAVSIVVPAFRSARHLRTAIPRLLEQEHADFEIVIVDDGSGDDTGSTAEALAADDSRVRALLLPHNVGVAHARREGVRASRAEYIWFVDSDDDWPDDALMILLGAARSSDADVVIAQAEFVYRGGSRRTLAIPAVIPDADSGFRMLLRGEITGHLWNKLFRRSIIDAVSFTPARVQSDMIMVAEALARSARVSLAPQVVYRYQLRDDSIITSVSQRASSLKLIDAVVTDTAKHLSLSGHPDLRYFRARYVQLSGIKDALLAAYSPSERRAHLRDRRQQLRWSDIALLARRRDARRFALAVTAKTSLRAHRALLKIADR</sequence>
<dbReference type="PANTHER" id="PTHR22916:SF3">
    <property type="entry name" value="UDP-GLCNAC:BETAGAL BETA-1,3-N-ACETYLGLUCOSAMINYLTRANSFERASE-LIKE PROTEIN 1"/>
    <property type="match status" value="1"/>
</dbReference>
<keyword evidence="2" id="KW-0328">Glycosyltransferase</keyword>
<dbReference type="EMBL" id="CP139779">
    <property type="protein sequence ID" value="WQB69815.1"/>
    <property type="molecule type" value="Genomic_DNA"/>
</dbReference>
<dbReference type="EC" id="2.4.-.-" evidence="2"/>
<dbReference type="CDD" id="cd00761">
    <property type="entry name" value="Glyco_tranf_GTA_type"/>
    <property type="match status" value="1"/>
</dbReference>
<organism evidence="2 3">
    <name type="scientific">Microbacterium invictum</name>
    <dbReference type="NCBI Taxonomy" id="515415"/>
    <lineage>
        <taxon>Bacteria</taxon>
        <taxon>Bacillati</taxon>
        <taxon>Actinomycetota</taxon>
        <taxon>Actinomycetes</taxon>
        <taxon>Micrococcales</taxon>
        <taxon>Microbacteriaceae</taxon>
        <taxon>Microbacterium</taxon>
    </lineage>
</organism>
<reference evidence="2 3" key="1">
    <citation type="submission" date="2023-06" db="EMBL/GenBank/DDBJ databases">
        <title>Rock-solubilizing bacteria, Microbacterium invictum, promotes re-establishment of vegetation in rocky wasteland by accelerating rock bio-weathering and reshaping soil bacterial community.</title>
        <authorList>
            <person name="Liu C."/>
        </authorList>
    </citation>
    <scope>NUCLEOTIDE SEQUENCE [LARGE SCALE GENOMIC DNA]</scope>
    <source>
        <strain evidence="2 3">X-18</strain>
    </source>
</reference>
<evidence type="ECO:0000313" key="3">
    <source>
        <dbReference type="Proteomes" id="UP001324533"/>
    </source>
</evidence>
<dbReference type="Proteomes" id="UP001324533">
    <property type="component" value="Chromosome"/>
</dbReference>
<gene>
    <name evidence="2" type="ORF">T9R20_14100</name>
</gene>